<keyword evidence="2" id="KW-1185">Reference proteome</keyword>
<evidence type="ECO:0000313" key="1">
    <source>
        <dbReference type="EMBL" id="ACJ27099.1"/>
    </source>
</evidence>
<accession>B8CHH4</accession>
<dbReference type="HOGENOM" id="CLU_3188953_0_0_6"/>
<proteinExistence type="predicted"/>
<dbReference type="KEGG" id="swp:swp_0259"/>
<reference evidence="1 2" key="1">
    <citation type="journal article" date="2008" name="PLoS ONE">
        <title>Environmental adaptation: genomic analysis of the piezotolerant and psychrotolerant deep-sea iron reducing bacterium Shewanella piezotolerans WP3.</title>
        <authorList>
            <person name="Wang F."/>
            <person name="Wang J."/>
            <person name="Jian H."/>
            <person name="Zhang B."/>
            <person name="Li S."/>
            <person name="Wang F."/>
            <person name="Zeng X."/>
            <person name="Gao L."/>
            <person name="Bartlett D.H."/>
            <person name="Yu J."/>
            <person name="Hu S."/>
            <person name="Xiao X."/>
        </authorList>
    </citation>
    <scope>NUCLEOTIDE SEQUENCE [LARGE SCALE GENOMIC DNA]</scope>
    <source>
        <strain evidence="2">WP3 / JCM 13877</strain>
    </source>
</reference>
<organism evidence="1 2">
    <name type="scientific">Shewanella piezotolerans (strain WP3 / JCM 13877)</name>
    <dbReference type="NCBI Taxonomy" id="225849"/>
    <lineage>
        <taxon>Bacteria</taxon>
        <taxon>Pseudomonadati</taxon>
        <taxon>Pseudomonadota</taxon>
        <taxon>Gammaproteobacteria</taxon>
        <taxon>Alteromonadales</taxon>
        <taxon>Shewanellaceae</taxon>
        <taxon>Shewanella</taxon>
    </lineage>
</organism>
<protein>
    <submittedName>
        <fullName evidence="1">Uncharacterized protein</fullName>
    </submittedName>
</protein>
<name>B8CHH4_SHEPW</name>
<evidence type="ECO:0000313" key="2">
    <source>
        <dbReference type="Proteomes" id="UP000000753"/>
    </source>
</evidence>
<gene>
    <name evidence="1" type="ordered locus">swp_0259</name>
</gene>
<sequence>MRALLWVVKWAVANLGVTPIEAPMCIAKADASVSGDTLSREGSVIS</sequence>
<dbReference type="EMBL" id="CP000472">
    <property type="protein sequence ID" value="ACJ27099.1"/>
    <property type="molecule type" value="Genomic_DNA"/>
</dbReference>
<dbReference type="AlphaFoldDB" id="B8CHH4"/>
<dbReference type="Proteomes" id="UP000000753">
    <property type="component" value="Chromosome"/>
</dbReference>